<accession>A0A1H8CC84</accession>
<dbReference type="EMBL" id="FOCQ01000003">
    <property type="protein sequence ID" value="SEM92665.1"/>
    <property type="molecule type" value="Genomic_DNA"/>
</dbReference>
<reference evidence="10 11" key="1">
    <citation type="submission" date="2016-10" db="EMBL/GenBank/DDBJ databases">
        <authorList>
            <person name="de Groot N.N."/>
        </authorList>
    </citation>
    <scope>NUCLEOTIDE SEQUENCE [LARGE SCALE GENOMIC DNA]</scope>
    <source>
        <strain evidence="10 11">DSM 46701</strain>
    </source>
</reference>
<dbReference type="CDD" id="cd02440">
    <property type="entry name" value="AdoMet_MTases"/>
    <property type="match status" value="1"/>
</dbReference>
<keyword evidence="11" id="KW-1185">Reference proteome</keyword>
<dbReference type="InterPro" id="IPR029063">
    <property type="entry name" value="SAM-dependent_MTases_sf"/>
</dbReference>
<evidence type="ECO:0000259" key="9">
    <source>
        <dbReference type="Pfam" id="PF08241"/>
    </source>
</evidence>
<name>A0A1H8CC84_9BACL</name>
<dbReference type="AlphaFoldDB" id="A0A1H8CC84"/>
<protein>
    <recommendedName>
        <fullName evidence="3 8">Malonyl-[acyl-carrier protein] O-methyltransferase</fullName>
        <shortName evidence="8">Malonyl-ACP O-methyltransferase</shortName>
        <ecNumber evidence="3 8">2.1.1.197</ecNumber>
    </recommendedName>
    <alternativeName>
        <fullName evidence="8">Biotin synthesis protein BioC</fullName>
    </alternativeName>
</protein>
<dbReference type="Pfam" id="PF08241">
    <property type="entry name" value="Methyltransf_11"/>
    <property type="match status" value="1"/>
</dbReference>
<dbReference type="GO" id="GO:0102130">
    <property type="term" value="F:malonyl-CoA methyltransferase activity"/>
    <property type="evidence" value="ECO:0007669"/>
    <property type="project" value="UniProtKB-EC"/>
</dbReference>
<evidence type="ECO:0000256" key="8">
    <source>
        <dbReference type="HAMAP-Rule" id="MF_00835"/>
    </source>
</evidence>
<evidence type="ECO:0000313" key="10">
    <source>
        <dbReference type="EMBL" id="SEM92665.1"/>
    </source>
</evidence>
<organism evidence="10 11">
    <name type="scientific">Lihuaxuella thermophila</name>
    <dbReference type="NCBI Taxonomy" id="1173111"/>
    <lineage>
        <taxon>Bacteria</taxon>
        <taxon>Bacillati</taxon>
        <taxon>Bacillota</taxon>
        <taxon>Bacilli</taxon>
        <taxon>Bacillales</taxon>
        <taxon>Thermoactinomycetaceae</taxon>
        <taxon>Lihuaxuella</taxon>
    </lineage>
</organism>
<dbReference type="GO" id="GO:0008757">
    <property type="term" value="F:S-adenosylmethionine-dependent methyltransferase activity"/>
    <property type="evidence" value="ECO:0007669"/>
    <property type="project" value="InterPro"/>
</dbReference>
<evidence type="ECO:0000256" key="7">
    <source>
        <dbReference type="ARBA" id="ARBA00022756"/>
    </source>
</evidence>
<evidence type="ECO:0000256" key="4">
    <source>
        <dbReference type="ARBA" id="ARBA00022603"/>
    </source>
</evidence>
<dbReference type="NCBIfam" id="TIGR02072">
    <property type="entry name" value="BioC"/>
    <property type="match status" value="1"/>
</dbReference>
<dbReference type="GO" id="GO:0032259">
    <property type="term" value="P:methylation"/>
    <property type="evidence" value="ECO:0007669"/>
    <property type="project" value="UniProtKB-KW"/>
</dbReference>
<dbReference type="GO" id="GO:0009102">
    <property type="term" value="P:biotin biosynthetic process"/>
    <property type="evidence" value="ECO:0007669"/>
    <property type="project" value="UniProtKB-UniRule"/>
</dbReference>
<feature type="domain" description="Methyltransferase type 11" evidence="9">
    <location>
        <begin position="48"/>
        <end position="144"/>
    </location>
</feature>
<dbReference type="EC" id="2.1.1.197" evidence="3 8"/>
<keyword evidence="6 8" id="KW-0949">S-adenosyl-L-methionine</keyword>
<gene>
    <name evidence="8" type="primary">bioC</name>
    <name evidence="10" type="ORF">SAMN05444955_103205</name>
</gene>
<evidence type="ECO:0000256" key="5">
    <source>
        <dbReference type="ARBA" id="ARBA00022679"/>
    </source>
</evidence>
<dbReference type="Proteomes" id="UP000199695">
    <property type="component" value="Unassembled WGS sequence"/>
</dbReference>
<comment type="catalytic activity">
    <reaction evidence="1 8">
        <text>malonyl-[ACP] + S-adenosyl-L-methionine = malonyl-[ACP] methyl ester + S-adenosyl-L-homocysteine</text>
        <dbReference type="Rhea" id="RHEA:17105"/>
        <dbReference type="Rhea" id="RHEA-COMP:9623"/>
        <dbReference type="Rhea" id="RHEA-COMP:9954"/>
        <dbReference type="ChEBI" id="CHEBI:57856"/>
        <dbReference type="ChEBI" id="CHEBI:59789"/>
        <dbReference type="ChEBI" id="CHEBI:78449"/>
        <dbReference type="ChEBI" id="CHEBI:78845"/>
        <dbReference type="EC" id="2.1.1.197"/>
    </reaction>
</comment>
<keyword evidence="7 8" id="KW-0093">Biotin biosynthesis</keyword>
<evidence type="ECO:0000313" key="11">
    <source>
        <dbReference type="Proteomes" id="UP000199695"/>
    </source>
</evidence>
<evidence type="ECO:0000256" key="3">
    <source>
        <dbReference type="ARBA" id="ARBA00012327"/>
    </source>
</evidence>
<dbReference type="InterPro" id="IPR013216">
    <property type="entry name" value="Methyltransf_11"/>
</dbReference>
<proteinExistence type="inferred from homology"/>
<dbReference type="GO" id="GO:0010340">
    <property type="term" value="F:carboxyl-O-methyltransferase activity"/>
    <property type="evidence" value="ECO:0007669"/>
    <property type="project" value="UniProtKB-UniRule"/>
</dbReference>
<dbReference type="STRING" id="1173111.SAMN05444955_103205"/>
<dbReference type="HAMAP" id="MF_00835">
    <property type="entry name" value="BioC"/>
    <property type="match status" value="1"/>
</dbReference>
<dbReference type="Gene3D" id="3.40.50.150">
    <property type="entry name" value="Vaccinia Virus protein VP39"/>
    <property type="match status" value="1"/>
</dbReference>
<evidence type="ECO:0000256" key="6">
    <source>
        <dbReference type="ARBA" id="ARBA00022691"/>
    </source>
</evidence>
<dbReference type="PANTHER" id="PTHR43861">
    <property type="entry name" value="TRANS-ACONITATE 2-METHYLTRANSFERASE-RELATED"/>
    <property type="match status" value="1"/>
</dbReference>
<keyword evidence="4 8" id="KW-0489">Methyltransferase</keyword>
<evidence type="ECO:0000256" key="1">
    <source>
        <dbReference type="ARBA" id="ARBA00000852"/>
    </source>
</evidence>
<keyword evidence="5 8" id="KW-0808">Transferase</keyword>
<sequence>MKMDKDRLVRQINQSVTSFDEHAVIHKKMAHRLLFAVKEKMAHAEQILEIGCGTGYLTQLLIDHYPTATVTAVDLAEKMISTAKEKVEPRERVRFLTADAEQIEFSRLGSFDFIVSNVTFQWLTSPEKTICNLIRALKTEGWLMTTTYGPDTFQELREMFQRVEQEAGIQPEKHTLPLRSAEQWELLFQRTGLTHVQSIEGWHRSVFSDCRQFLESVKATGESYSEANYSVSATRRILTTVIERYNYTYRCREGVYATYHLLQIMGQKGRDSSFSFCL</sequence>
<comment type="pathway">
    <text evidence="2 8">Cofactor biosynthesis; biotin biosynthesis.</text>
</comment>
<evidence type="ECO:0000256" key="2">
    <source>
        <dbReference type="ARBA" id="ARBA00004746"/>
    </source>
</evidence>
<dbReference type="OrthoDB" id="9760689at2"/>
<comment type="similarity">
    <text evidence="8">Belongs to the methyltransferase superfamily.</text>
</comment>
<dbReference type="InterPro" id="IPR011814">
    <property type="entry name" value="BioC"/>
</dbReference>
<dbReference type="SUPFAM" id="SSF53335">
    <property type="entry name" value="S-adenosyl-L-methionine-dependent methyltransferases"/>
    <property type="match status" value="1"/>
</dbReference>
<dbReference type="UniPathway" id="UPA00078"/>
<comment type="function">
    <text evidence="8">Converts the free carboxyl group of a malonyl-thioester to its methyl ester by transfer of a methyl group from S-adenosyl-L-methionine (SAM). It allows to synthesize pimeloyl-ACP via the fatty acid synthetic pathway.</text>
</comment>